<feature type="compositionally biased region" description="Low complexity" evidence="1">
    <location>
        <begin position="1340"/>
        <end position="1356"/>
    </location>
</feature>
<feature type="non-terminal residue" evidence="2">
    <location>
        <position position="1834"/>
    </location>
</feature>
<feature type="compositionally biased region" description="Basic and acidic residues" evidence="1">
    <location>
        <begin position="1394"/>
        <end position="1409"/>
    </location>
</feature>
<dbReference type="Proteomes" id="UP000054359">
    <property type="component" value="Unassembled WGS sequence"/>
</dbReference>
<dbReference type="OrthoDB" id="6432782at2759"/>
<feature type="compositionally biased region" description="Basic and acidic residues" evidence="1">
    <location>
        <begin position="1825"/>
        <end position="1834"/>
    </location>
</feature>
<feature type="compositionally biased region" description="Basic residues" evidence="1">
    <location>
        <begin position="398"/>
        <end position="407"/>
    </location>
</feature>
<feature type="compositionally biased region" description="Basic and acidic residues" evidence="1">
    <location>
        <begin position="1326"/>
        <end position="1339"/>
    </location>
</feature>
<gene>
    <name evidence="2" type="ORF">X975_19821</name>
</gene>
<feature type="region of interest" description="Disordered" evidence="1">
    <location>
        <begin position="1793"/>
        <end position="1834"/>
    </location>
</feature>
<feature type="compositionally biased region" description="Basic and acidic residues" evidence="1">
    <location>
        <begin position="1561"/>
        <end position="1586"/>
    </location>
</feature>
<feature type="compositionally biased region" description="Polar residues" evidence="1">
    <location>
        <begin position="1242"/>
        <end position="1257"/>
    </location>
</feature>
<feature type="compositionally biased region" description="Polar residues" evidence="1">
    <location>
        <begin position="1532"/>
        <end position="1544"/>
    </location>
</feature>
<feature type="compositionally biased region" description="Polar residues" evidence="1">
    <location>
        <begin position="72"/>
        <end position="96"/>
    </location>
</feature>
<feature type="compositionally biased region" description="Polar residues" evidence="1">
    <location>
        <begin position="1796"/>
        <end position="1810"/>
    </location>
</feature>
<feature type="region of interest" description="Disordered" evidence="1">
    <location>
        <begin position="1126"/>
        <end position="1671"/>
    </location>
</feature>
<organism evidence="2 3">
    <name type="scientific">Stegodyphus mimosarum</name>
    <name type="common">African social velvet spider</name>
    <dbReference type="NCBI Taxonomy" id="407821"/>
    <lineage>
        <taxon>Eukaryota</taxon>
        <taxon>Metazoa</taxon>
        <taxon>Ecdysozoa</taxon>
        <taxon>Arthropoda</taxon>
        <taxon>Chelicerata</taxon>
        <taxon>Arachnida</taxon>
        <taxon>Araneae</taxon>
        <taxon>Araneomorphae</taxon>
        <taxon>Entelegynae</taxon>
        <taxon>Eresoidea</taxon>
        <taxon>Eresidae</taxon>
        <taxon>Stegodyphus</taxon>
    </lineage>
</organism>
<evidence type="ECO:0000256" key="1">
    <source>
        <dbReference type="SAM" id="MobiDB-lite"/>
    </source>
</evidence>
<feature type="compositionally biased region" description="Basic residues" evidence="1">
    <location>
        <begin position="1229"/>
        <end position="1240"/>
    </location>
</feature>
<feature type="region of interest" description="Disordered" evidence="1">
    <location>
        <begin position="196"/>
        <end position="233"/>
    </location>
</feature>
<reference evidence="2 3" key="1">
    <citation type="submission" date="2013-11" db="EMBL/GenBank/DDBJ databases">
        <title>Genome sequencing of Stegodyphus mimosarum.</title>
        <authorList>
            <person name="Bechsgaard J."/>
        </authorList>
    </citation>
    <scope>NUCLEOTIDE SEQUENCE [LARGE SCALE GENOMIC DNA]</scope>
</reference>
<evidence type="ECO:0000313" key="2">
    <source>
        <dbReference type="EMBL" id="KFM76844.1"/>
    </source>
</evidence>
<dbReference type="OMA" id="NYRPFGM"/>
<feature type="compositionally biased region" description="Basic residues" evidence="1">
    <location>
        <begin position="1436"/>
        <end position="1448"/>
    </location>
</feature>
<feature type="compositionally biased region" description="Basic residues" evidence="1">
    <location>
        <begin position="196"/>
        <end position="209"/>
    </location>
</feature>
<feature type="region of interest" description="Disordered" evidence="1">
    <location>
        <begin position="1712"/>
        <end position="1769"/>
    </location>
</feature>
<proteinExistence type="predicted"/>
<feature type="compositionally biased region" description="Polar residues" evidence="1">
    <location>
        <begin position="1384"/>
        <end position="1393"/>
    </location>
</feature>
<feature type="compositionally biased region" description="Polar residues" evidence="1">
    <location>
        <begin position="1214"/>
        <end position="1224"/>
    </location>
</feature>
<feature type="compositionally biased region" description="Polar residues" evidence="1">
    <location>
        <begin position="1712"/>
        <end position="1738"/>
    </location>
</feature>
<feature type="compositionally biased region" description="Basic and acidic residues" evidence="1">
    <location>
        <begin position="1615"/>
        <end position="1646"/>
    </location>
</feature>
<evidence type="ECO:0000313" key="3">
    <source>
        <dbReference type="Proteomes" id="UP000054359"/>
    </source>
</evidence>
<protein>
    <submittedName>
        <fullName evidence="2">Uncharacterized protein</fullName>
    </submittedName>
</protein>
<feature type="compositionally biased region" description="Polar residues" evidence="1">
    <location>
        <begin position="1648"/>
        <end position="1666"/>
    </location>
</feature>
<feature type="compositionally biased region" description="Polar residues" evidence="1">
    <location>
        <begin position="1131"/>
        <end position="1140"/>
    </location>
</feature>
<feature type="compositionally biased region" description="Polar residues" evidence="1">
    <location>
        <begin position="1410"/>
        <end position="1432"/>
    </location>
</feature>
<dbReference type="EMBL" id="KK119822">
    <property type="protein sequence ID" value="KFM76844.1"/>
    <property type="molecule type" value="Genomic_DNA"/>
</dbReference>
<accession>A0A087UHK5</accession>
<name>A0A087UHK5_STEMI</name>
<feature type="compositionally biased region" description="Basic and acidic residues" evidence="1">
    <location>
        <begin position="1197"/>
        <end position="1207"/>
    </location>
</feature>
<feature type="region of interest" description="Disordered" evidence="1">
    <location>
        <begin position="381"/>
        <end position="460"/>
    </location>
</feature>
<feature type="compositionally biased region" description="Pro residues" evidence="1">
    <location>
        <begin position="1258"/>
        <end position="1271"/>
    </location>
</feature>
<feature type="region of interest" description="Disordered" evidence="1">
    <location>
        <begin position="66"/>
        <end position="106"/>
    </location>
</feature>
<feature type="compositionally biased region" description="Basic residues" evidence="1">
    <location>
        <begin position="1598"/>
        <end position="1609"/>
    </location>
</feature>
<feature type="compositionally biased region" description="Basic residues" evidence="1">
    <location>
        <begin position="1745"/>
        <end position="1754"/>
    </location>
</feature>
<feature type="compositionally biased region" description="Polar residues" evidence="1">
    <location>
        <begin position="211"/>
        <end position="233"/>
    </location>
</feature>
<sequence length="1834" mass="207623">MMTLEDLLSYMNRGHDSDNKEPTFISIFHTPGKGSNPTKALVTTKKVPVTTIKPLRDTELTQLTTTDDSWSIRENNSANKSRTSKSNTEKTTTPATPKQEHPDYSKELEDVSAEYDAIEGKKYRKHKRVGRVLDVPNVPLGAIKRHIHSHVFARSPTETPLSEDITDLELTQSGLKGNSSSSLSLFSTDRSRAKDFRKRRRFQNRRRKVLTTASSNSTDSPVLSDGTTTVSTDTARHDLDNRKITYRRRKTNRTRINHYKDEDFNGWYGVNKPEKVEPYTLPPLPFPEDEHMDITTETMQKKEKLSQGSKKKAEDIWHKTTYAPVDDNLKFGDKLAELHQHHHYQPNGNTQTSPAGPVDFYGEKGAPDASEELLTEEYHEKISVQPPLQHEKFSQTTRKSKFRNSKKFKGESDLHILNSSESEKQSTIKPQHLFPPPRAEPREQQSIHHHQMLNSHEDDKETTVLEEIKTTTENPFRVSRPYLGKYQTDVRELAEIEEQRWKAESTSNGKIAVGSTFSSQTTPETTLKPRLQVPLTTESPVTNSIYREKETPKHTLAHQHLSKLMNDFFAMSAPHSPSMMQMTSKKNKDELFIPDYRIPEEDIYEGSESVAEEVEELPSELLEVVDFITRQDEDEKKDLKGHTSHEIIKINGPITDEHLEKIFSDDKSTETERRKIKSRKNSIPKIVVVPPEDKDDMKDITEVAQFTSLRLEPLLKQMMAEDKSVSAMPLKHDSIRNRQPAVLTAKKIPVRVIYRDQLSESRPQATLTRKPNVKLVRSRLPTPNYQIIHNGRISHQQQIYPPNSKPQSPIVLHPPSMHPPHPPPIPRKHFPFRIGFPFTTGIRPFLHNTRNIPRRKKRSITSRLRRQIRQNQNFLPFSSPVFPTFNPKFAPTFSPFRNIFNQNPIHSSGSNLSPFTFPGFAPRRPSIARPQIFKQSHTRPPPVRHVTQAGQQTVIVEEVPVPVHVEMPAPNTFRPAHSGSHQSNLIQRLPNQFRVPTPPAVQTPPLLQGPQSRYPIRNNYRPFGMPSNIGPPAINFRPSLPFSAQLPPTITSQGQVYALGVTTKPFMPAKPPPVRPLAPGKIPPGPFQPFDVHANAYPNFPYFQGAFTTPISHEPVVGRLMYSGYKPPKSTVATKPPKSNSRPDKEQKEASSNSGRSNRSRAKHVQSHFSSQSRPAIEEHSNYKAMTDIQGRSKQKPNIEDSFRDQSFKPPRQNLANMSSTSSEDIIPRKRRPGRRRRPRPYSTSTSPTAHIRNNISPTPPPPEQIPPPPADYTSAPYRHEISNALPAIKENPTVPETSSLYPPAGYYGKDQLGQFFDSSSKSHKKESNQKPHQQREFGESTSSAESEESVLSFSSEDGEPAFGTRLRSKSRSNQPTRKKLRQPEQSSSQNTEVRTRPLNKPDEKRDTNKAPSYSKASETGRFQSPNLNRNEGTLPRRRRPPPPRPRNRPPTISSSKPEMHHFNDNGGFYSVPRGLQNFVPPSERPPPTFRGSTDMFGIPHPPIDQSIYSLRPQGAPVDFNPNFFSVPPHVEQQQKSPLHNMNIKSMPKSAREFFTAAQEESSKARDANSSEKNESEERSVSKETSGENSQQRESPPRKLRKPKRKNRYNPRNNAPKEHRDVTTGKPQTEHGKARENNAIRYKEKVTTAPSTTYEPHVPTSPNSQNDIKDPSVVFKQRPPLLPKTLPEISKSLLNGKLDIQKLNATISTSVSVSGGFPRSNNASSEDNSKRVFSSQNGGLAVVRKGPKRKRVRPRTTTISPFANDDESSTNAKYEIAASVLDIIKATTETERQASGFYSNSYQTGENPSPSRVYKSWSEKPSANEQEKSNKGSR</sequence>
<feature type="compositionally biased region" description="Basic residues" evidence="1">
    <location>
        <begin position="1367"/>
        <end position="1381"/>
    </location>
</feature>
<keyword evidence="3" id="KW-1185">Reference proteome</keyword>